<reference evidence="2" key="2">
    <citation type="submission" date="2023-05" db="EMBL/GenBank/DDBJ databases">
        <authorList>
            <person name="Schelkunov M.I."/>
        </authorList>
    </citation>
    <scope>NUCLEOTIDE SEQUENCE</scope>
    <source>
        <strain evidence="2">Hsosn_3</strain>
        <tissue evidence="2">Leaf</tissue>
    </source>
</reference>
<feature type="compositionally biased region" description="Acidic residues" evidence="1">
    <location>
        <begin position="63"/>
        <end position="101"/>
    </location>
</feature>
<dbReference type="PANTHER" id="PTHR31973:SF187">
    <property type="entry name" value="MUTATOR TRANSPOSASE MUDRA PROTEIN"/>
    <property type="match status" value="1"/>
</dbReference>
<evidence type="ECO:0000313" key="2">
    <source>
        <dbReference type="EMBL" id="KAK1389350.1"/>
    </source>
</evidence>
<name>A0AAD8ISP0_9APIA</name>
<comment type="caution">
    <text evidence="2">The sequence shown here is derived from an EMBL/GenBank/DDBJ whole genome shotgun (WGS) entry which is preliminary data.</text>
</comment>
<feature type="region of interest" description="Disordered" evidence="1">
    <location>
        <begin position="63"/>
        <end position="106"/>
    </location>
</feature>
<dbReference type="AlphaFoldDB" id="A0AAD8ISP0"/>
<dbReference type="PANTHER" id="PTHR31973">
    <property type="entry name" value="POLYPROTEIN, PUTATIVE-RELATED"/>
    <property type="match status" value="1"/>
</dbReference>
<proteinExistence type="predicted"/>
<accession>A0AAD8ISP0</accession>
<keyword evidence="3" id="KW-1185">Reference proteome</keyword>
<dbReference type="Proteomes" id="UP001237642">
    <property type="component" value="Unassembled WGS sequence"/>
</dbReference>
<gene>
    <name evidence="2" type="ORF">POM88_017528</name>
</gene>
<organism evidence="2 3">
    <name type="scientific">Heracleum sosnowskyi</name>
    <dbReference type="NCBI Taxonomy" id="360622"/>
    <lineage>
        <taxon>Eukaryota</taxon>
        <taxon>Viridiplantae</taxon>
        <taxon>Streptophyta</taxon>
        <taxon>Embryophyta</taxon>
        <taxon>Tracheophyta</taxon>
        <taxon>Spermatophyta</taxon>
        <taxon>Magnoliopsida</taxon>
        <taxon>eudicotyledons</taxon>
        <taxon>Gunneridae</taxon>
        <taxon>Pentapetalae</taxon>
        <taxon>asterids</taxon>
        <taxon>campanulids</taxon>
        <taxon>Apiales</taxon>
        <taxon>Apiaceae</taxon>
        <taxon>Apioideae</taxon>
        <taxon>apioid superclade</taxon>
        <taxon>Tordylieae</taxon>
        <taxon>Tordyliinae</taxon>
        <taxon>Heracleum</taxon>
    </lineage>
</organism>
<evidence type="ECO:0000313" key="3">
    <source>
        <dbReference type="Proteomes" id="UP001237642"/>
    </source>
</evidence>
<evidence type="ECO:0000256" key="1">
    <source>
        <dbReference type="SAM" id="MobiDB-lite"/>
    </source>
</evidence>
<evidence type="ECO:0008006" key="4">
    <source>
        <dbReference type="Google" id="ProtNLM"/>
    </source>
</evidence>
<protein>
    <recommendedName>
        <fullName evidence="4">Transposase MuDR plant domain-containing protein</fullName>
    </recommendedName>
</protein>
<dbReference type="EMBL" id="JAUIZM010000004">
    <property type="protein sequence ID" value="KAK1389350.1"/>
    <property type="molecule type" value="Genomic_DNA"/>
</dbReference>
<reference evidence="2" key="1">
    <citation type="submission" date="2023-02" db="EMBL/GenBank/DDBJ databases">
        <title>Genome of toxic invasive species Heracleum sosnowskyi carries increased number of genes despite the absence of recent whole-genome duplications.</title>
        <authorList>
            <person name="Schelkunov M."/>
            <person name="Shtratnikova V."/>
            <person name="Makarenko M."/>
            <person name="Klepikova A."/>
            <person name="Omelchenko D."/>
            <person name="Novikova G."/>
            <person name="Obukhova E."/>
            <person name="Bogdanov V."/>
            <person name="Penin A."/>
            <person name="Logacheva M."/>
        </authorList>
    </citation>
    <scope>NUCLEOTIDE SEQUENCE</scope>
    <source>
        <strain evidence="2">Hsosn_3</strain>
        <tissue evidence="2">Leaf</tissue>
    </source>
</reference>
<sequence length="270" mass="31561">MFENYIRTDLGYKQFKIYWLSGSLVNESNCKLLWNDDSLEQMIAYALMSDRIYVYVDHGCEIEDGEGSDDSEKEDDSFEDSDLDSEKEDGSEEDSGDDSKDEDYNCNLSDCDDEWAEVMQKKKRIQPTEKKGKGKKKWIIEEDGKGFEIEYDSDSFKIVGEEISDSSDDNIADSVGTKKKERETWFKKNDLQMLQAKCRQNCLWYLFASKMDETCAFQVKTYNKDHNCILVHKHKLMTSDWLARKIGSKVRANPKWKLREIQHHVLHKSV</sequence>